<dbReference type="InterPro" id="IPR004695">
    <property type="entry name" value="SLAC1/Mae1/Ssu1/TehA"/>
</dbReference>
<organism evidence="9 10">
    <name type="scientific">Methylomirabilis oxygeniifera</name>
    <dbReference type="NCBI Taxonomy" id="671143"/>
    <lineage>
        <taxon>Bacteria</taxon>
        <taxon>Candidatus Methylomirabilota</taxon>
        <taxon>Candidatus Methylomirabilia</taxon>
        <taxon>Candidatus Methylomirabilales</taxon>
        <taxon>Candidatus Methylomirabilaceae</taxon>
        <taxon>Candidatus Methylomirabilis</taxon>
    </lineage>
</organism>
<gene>
    <name evidence="9" type="ORF">DAMO_0773</name>
</gene>
<feature type="transmembrane region" description="Helical" evidence="8">
    <location>
        <begin position="108"/>
        <end position="126"/>
    </location>
</feature>
<evidence type="ECO:0000256" key="3">
    <source>
        <dbReference type="ARBA" id="ARBA00022448"/>
    </source>
</evidence>
<dbReference type="AlphaFoldDB" id="D5MLH2"/>
<name>D5MLH2_METO1</name>
<dbReference type="HOGENOM" id="CLU_052472_0_0_0"/>
<evidence type="ECO:0000313" key="10">
    <source>
        <dbReference type="Proteomes" id="UP000006898"/>
    </source>
</evidence>
<dbReference type="PANTHER" id="PTHR31686:SF1">
    <property type="entry name" value="SULFITE EFFLUX PUMP SSU1"/>
    <property type="match status" value="1"/>
</dbReference>
<proteinExistence type="inferred from homology"/>
<dbReference type="eggNOG" id="COG1275">
    <property type="taxonomic scope" value="Bacteria"/>
</dbReference>
<feature type="transmembrane region" description="Helical" evidence="8">
    <location>
        <begin position="214"/>
        <end position="233"/>
    </location>
</feature>
<feature type="transmembrane region" description="Helical" evidence="8">
    <location>
        <begin position="146"/>
        <end position="164"/>
    </location>
</feature>
<evidence type="ECO:0000256" key="2">
    <source>
        <dbReference type="ARBA" id="ARBA00008566"/>
    </source>
</evidence>
<keyword evidence="4" id="KW-1003">Cell membrane</keyword>
<sequence>MGGPAAVRKGIRGLHPAYFGLVMATGIISIAARLQGMEVIAEALLWLNVIAFAVLWLLTGLRIIRFPRRFTADLLNHSRGPGFFTTVAACGVLGTQLFLAGKSQQAAVALWFLAVVLYAGLTYGMFTGFVTKRAKPSLREGINGGWLLSVVATQAIAVLGGLIAQQSELYREVTLFFALVMWLFGGMLYIWIISLVFYRYLFFPFSPADLTPPYWINMGAMAISTLAGTVLIGKAPDFDLLQRMLPFLYGMTLLFWATATWWIPMLVTVGVWRHVMRRFPLAYDPLYWGAVFPLGMYTVCTFRLAEVTELPILMMIPHYFVYVAFGAWAAVFIGLMHQLSRCLCIQNT</sequence>
<evidence type="ECO:0000256" key="1">
    <source>
        <dbReference type="ARBA" id="ARBA00004651"/>
    </source>
</evidence>
<dbReference type="EMBL" id="FP565575">
    <property type="protein sequence ID" value="CBE67838.1"/>
    <property type="molecule type" value="Genomic_DNA"/>
</dbReference>
<feature type="transmembrane region" description="Helical" evidence="8">
    <location>
        <begin position="44"/>
        <end position="63"/>
    </location>
</feature>
<evidence type="ECO:0000256" key="4">
    <source>
        <dbReference type="ARBA" id="ARBA00022475"/>
    </source>
</evidence>
<evidence type="ECO:0000313" key="9">
    <source>
        <dbReference type="EMBL" id="CBE67838.1"/>
    </source>
</evidence>
<keyword evidence="7 8" id="KW-0472">Membrane</keyword>
<evidence type="ECO:0000256" key="5">
    <source>
        <dbReference type="ARBA" id="ARBA00022692"/>
    </source>
</evidence>
<dbReference type="PANTHER" id="PTHR31686">
    <property type="match status" value="1"/>
</dbReference>
<feature type="transmembrane region" description="Helical" evidence="8">
    <location>
        <begin position="245"/>
        <end position="266"/>
    </location>
</feature>
<dbReference type="Pfam" id="PF03595">
    <property type="entry name" value="SLAC1"/>
    <property type="match status" value="1"/>
</dbReference>
<evidence type="ECO:0000256" key="7">
    <source>
        <dbReference type="ARBA" id="ARBA00023136"/>
    </source>
</evidence>
<dbReference type="Proteomes" id="UP000006898">
    <property type="component" value="Chromosome"/>
</dbReference>
<protein>
    <submittedName>
        <fullName evidence="9">Putative C4-dicarboxylate transporter</fullName>
    </submittedName>
</protein>
<reference evidence="9 10" key="1">
    <citation type="journal article" date="2010" name="Nature">
        <title>Nitrite-driven anaerobic methane oxidation by oxygenic bacteria.</title>
        <authorList>
            <person name="Ettwig K.F."/>
            <person name="Butler M.K."/>
            <person name="Le Paslier D."/>
            <person name="Pelletier E."/>
            <person name="Mangenot S."/>
            <person name="Kuypers M.M.M."/>
            <person name="Schreiber F."/>
            <person name="Dutilh B.E."/>
            <person name="Zedelius J."/>
            <person name="de Beer D."/>
            <person name="Gloerich J."/>
            <person name="Wessels H.J.C.T."/>
            <person name="van Allen T."/>
            <person name="Luesken F."/>
            <person name="Wu M."/>
            <person name="van de Pas-Schoonen K.T."/>
            <person name="Op den Camp H.J.M."/>
            <person name="Janssen-Megens E.M."/>
            <person name="Francoijs K-J."/>
            <person name="Stunnenberg H."/>
            <person name="Weissenbach J."/>
            <person name="Jetten M.S.M."/>
            <person name="Strous M."/>
        </authorList>
    </citation>
    <scope>NUCLEOTIDE SEQUENCE [LARGE SCALE GENOMIC DNA]</scope>
</reference>
<dbReference type="InterPro" id="IPR038665">
    <property type="entry name" value="Voltage-dep_anion_channel_sf"/>
</dbReference>
<keyword evidence="3" id="KW-0813">Transport</keyword>
<keyword evidence="6 8" id="KW-1133">Transmembrane helix</keyword>
<dbReference type="GO" id="GO:0005886">
    <property type="term" value="C:plasma membrane"/>
    <property type="evidence" value="ECO:0007669"/>
    <property type="project" value="UniProtKB-SubCell"/>
</dbReference>
<feature type="transmembrane region" description="Helical" evidence="8">
    <location>
        <begin position="83"/>
        <end position="101"/>
    </location>
</feature>
<evidence type="ECO:0000256" key="8">
    <source>
        <dbReference type="SAM" id="Phobius"/>
    </source>
</evidence>
<feature type="transmembrane region" description="Helical" evidence="8">
    <location>
        <begin position="286"/>
        <end position="305"/>
    </location>
</feature>
<feature type="transmembrane region" description="Helical" evidence="8">
    <location>
        <begin position="15"/>
        <end position="32"/>
    </location>
</feature>
<accession>D5MLH2</accession>
<dbReference type="CDD" id="cd09319">
    <property type="entry name" value="TDT_like_1"/>
    <property type="match status" value="1"/>
</dbReference>
<dbReference type="InterPro" id="IPR051629">
    <property type="entry name" value="Sulfite_efflux_TDT"/>
</dbReference>
<dbReference type="Gene3D" id="1.50.10.150">
    <property type="entry name" value="Voltage-dependent anion channel"/>
    <property type="match status" value="1"/>
</dbReference>
<dbReference type="PATRIC" id="fig|671143.5.peg.671"/>
<dbReference type="GO" id="GO:0000319">
    <property type="term" value="F:sulfite transmembrane transporter activity"/>
    <property type="evidence" value="ECO:0007669"/>
    <property type="project" value="TreeGrafter"/>
</dbReference>
<feature type="transmembrane region" description="Helical" evidence="8">
    <location>
        <begin position="317"/>
        <end position="336"/>
    </location>
</feature>
<comment type="subcellular location">
    <subcellularLocation>
        <location evidence="1">Cell membrane</location>
        <topology evidence="1">Multi-pass membrane protein</topology>
    </subcellularLocation>
</comment>
<dbReference type="KEGG" id="mox:DAMO_0773"/>
<evidence type="ECO:0000256" key="6">
    <source>
        <dbReference type="ARBA" id="ARBA00022989"/>
    </source>
</evidence>
<feature type="transmembrane region" description="Helical" evidence="8">
    <location>
        <begin position="176"/>
        <end position="202"/>
    </location>
</feature>
<keyword evidence="5 8" id="KW-0812">Transmembrane</keyword>
<dbReference type="STRING" id="671143.DAMO_0773"/>
<comment type="similarity">
    <text evidence="2">Belongs to the tellurite-resistance/dicarboxylate transporter (TDT) family.</text>
</comment>